<dbReference type="EMBL" id="AP025637">
    <property type="protein sequence ID" value="BDG71348.1"/>
    <property type="molecule type" value="Genomic_DNA"/>
</dbReference>
<keyword evidence="1" id="KW-0812">Transmembrane</keyword>
<name>A0ABN6NZP1_9PROT</name>
<evidence type="ECO:0000313" key="3">
    <source>
        <dbReference type="Proteomes" id="UP000831327"/>
    </source>
</evidence>
<dbReference type="RefSeq" id="WP_244458626.1">
    <property type="nucleotide sequence ID" value="NZ_AP025637.1"/>
</dbReference>
<dbReference type="CDD" id="cd07178">
    <property type="entry name" value="terB_like_YebE"/>
    <property type="match status" value="1"/>
</dbReference>
<evidence type="ECO:0000313" key="2">
    <source>
        <dbReference type="EMBL" id="BDG71348.1"/>
    </source>
</evidence>
<keyword evidence="1" id="KW-0472">Membrane</keyword>
<sequence length="233" mass="23549">MDPKALLDRFLGPNAAAGAGDLAQRARGALGGNAGMLAGGAAAGGLLALLLGSKKVRKIAGGAVGYGGAAALGALAYRAWQGWQQGAPATTAAPAQPQAPLALPAPPPAFAATTPEFQLGLVRAMAGAAMADGHVDATERETIFGHVDRLGLDAEAKGFVFDLLQRPPSLEDIAAGASTQEQAAEIYLAARLAIDPDHPAERAWLQALAHRLRLPDGLAAHLDGQASQVLGQP</sequence>
<reference evidence="2 3" key="1">
    <citation type="journal article" date="2016" name="Microbes Environ.">
        <title>Phylogenetically diverse aerobic anoxygenic phototrophic bacteria isolated from epilithic biofilms in Tama river, Japan.</title>
        <authorList>
            <person name="Hirose S."/>
            <person name="Matsuura K."/>
            <person name="Haruta S."/>
        </authorList>
    </citation>
    <scope>NUCLEOTIDE SEQUENCE [LARGE SCALE GENOMIC DNA]</scope>
    <source>
        <strain evidence="2 3">S08</strain>
    </source>
</reference>
<organism evidence="2 3">
    <name type="scientific">Roseomonas fluvialis</name>
    <dbReference type="NCBI Taxonomy" id="1750527"/>
    <lineage>
        <taxon>Bacteria</taxon>
        <taxon>Pseudomonadati</taxon>
        <taxon>Pseudomonadota</taxon>
        <taxon>Alphaproteobacteria</taxon>
        <taxon>Acetobacterales</taxon>
        <taxon>Roseomonadaceae</taxon>
        <taxon>Roseomonas</taxon>
    </lineage>
</organism>
<accession>A0ABN6NZP1</accession>
<proteinExistence type="predicted"/>
<protein>
    <submittedName>
        <fullName evidence="2">Protein YebE</fullName>
    </submittedName>
</protein>
<keyword evidence="3" id="KW-1185">Reference proteome</keyword>
<feature type="transmembrane region" description="Helical" evidence="1">
    <location>
        <begin position="34"/>
        <end position="52"/>
    </location>
</feature>
<gene>
    <name evidence="2" type="ORF">Rmf_12770</name>
</gene>
<dbReference type="Pfam" id="PF04391">
    <property type="entry name" value="DUF533"/>
    <property type="match status" value="1"/>
</dbReference>
<dbReference type="Proteomes" id="UP000831327">
    <property type="component" value="Chromosome"/>
</dbReference>
<keyword evidence="1" id="KW-1133">Transmembrane helix</keyword>
<dbReference type="SUPFAM" id="SSF158682">
    <property type="entry name" value="TerB-like"/>
    <property type="match status" value="1"/>
</dbReference>
<dbReference type="InterPro" id="IPR007486">
    <property type="entry name" value="YebE"/>
</dbReference>
<feature type="transmembrane region" description="Helical" evidence="1">
    <location>
        <begin position="59"/>
        <end position="80"/>
    </location>
</feature>
<dbReference type="InterPro" id="IPR029024">
    <property type="entry name" value="TerB-like"/>
</dbReference>
<dbReference type="Gene3D" id="1.10.3680.10">
    <property type="entry name" value="TerB-like"/>
    <property type="match status" value="1"/>
</dbReference>
<evidence type="ECO:0000256" key="1">
    <source>
        <dbReference type="SAM" id="Phobius"/>
    </source>
</evidence>